<accession>T1JPD5</accession>
<reference evidence="2" key="1">
    <citation type="submission" date="2011-05" db="EMBL/GenBank/DDBJ databases">
        <authorList>
            <person name="Richards S.R."/>
            <person name="Qu J."/>
            <person name="Jiang H."/>
            <person name="Jhangiani S.N."/>
            <person name="Agravi P."/>
            <person name="Goodspeed R."/>
            <person name="Gross S."/>
            <person name="Mandapat C."/>
            <person name="Jackson L."/>
            <person name="Mathew T."/>
            <person name="Pu L."/>
            <person name="Thornton R."/>
            <person name="Saada N."/>
            <person name="Wilczek-Boney K.B."/>
            <person name="Lee S."/>
            <person name="Kovar C."/>
            <person name="Wu Y."/>
            <person name="Scherer S.E."/>
            <person name="Worley K.C."/>
            <person name="Muzny D.M."/>
            <person name="Gibbs R."/>
        </authorList>
    </citation>
    <scope>NUCLEOTIDE SEQUENCE</scope>
    <source>
        <strain evidence="2">Brora</strain>
    </source>
</reference>
<proteinExistence type="predicted"/>
<keyword evidence="2" id="KW-1185">Reference proteome</keyword>
<sequence>MAWSRLWFLLRYSFRCPIPYIVIAERTAYNR</sequence>
<name>T1JPD5_STRMM</name>
<dbReference type="EMBL" id="JH431720">
    <property type="status" value="NOT_ANNOTATED_CDS"/>
    <property type="molecule type" value="Genomic_DNA"/>
</dbReference>
<dbReference type="AlphaFoldDB" id="T1JPD5"/>
<dbReference type="HOGENOM" id="CLU_3399839_0_0_1"/>
<reference evidence="1" key="2">
    <citation type="submission" date="2015-02" db="UniProtKB">
        <authorList>
            <consortium name="EnsemblMetazoa"/>
        </authorList>
    </citation>
    <scope>IDENTIFICATION</scope>
</reference>
<protein>
    <submittedName>
        <fullName evidence="1">Uncharacterized protein</fullName>
    </submittedName>
</protein>
<organism evidence="1 2">
    <name type="scientific">Strigamia maritima</name>
    <name type="common">European centipede</name>
    <name type="synonym">Geophilus maritimus</name>
    <dbReference type="NCBI Taxonomy" id="126957"/>
    <lineage>
        <taxon>Eukaryota</taxon>
        <taxon>Metazoa</taxon>
        <taxon>Ecdysozoa</taxon>
        <taxon>Arthropoda</taxon>
        <taxon>Myriapoda</taxon>
        <taxon>Chilopoda</taxon>
        <taxon>Pleurostigmophora</taxon>
        <taxon>Geophilomorpha</taxon>
        <taxon>Linotaeniidae</taxon>
        <taxon>Strigamia</taxon>
    </lineage>
</organism>
<evidence type="ECO:0000313" key="2">
    <source>
        <dbReference type="Proteomes" id="UP000014500"/>
    </source>
</evidence>
<dbReference type="EnsemblMetazoa" id="SMAR015712-RA">
    <property type="protein sequence ID" value="SMAR015712-PA"/>
    <property type="gene ID" value="SMAR015712"/>
</dbReference>
<evidence type="ECO:0000313" key="1">
    <source>
        <dbReference type="EnsemblMetazoa" id="SMAR015712-PA"/>
    </source>
</evidence>
<dbReference type="Proteomes" id="UP000014500">
    <property type="component" value="Unassembled WGS sequence"/>
</dbReference>